<dbReference type="EMBL" id="JBFTWV010000088">
    <property type="protein sequence ID" value="KAL2787900.1"/>
    <property type="molecule type" value="Genomic_DNA"/>
</dbReference>
<accession>A0ABR4FX94</accession>
<organism evidence="2 3">
    <name type="scientific">Aspergillus keveii</name>
    <dbReference type="NCBI Taxonomy" id="714993"/>
    <lineage>
        <taxon>Eukaryota</taxon>
        <taxon>Fungi</taxon>
        <taxon>Dikarya</taxon>
        <taxon>Ascomycota</taxon>
        <taxon>Pezizomycotina</taxon>
        <taxon>Eurotiomycetes</taxon>
        <taxon>Eurotiomycetidae</taxon>
        <taxon>Eurotiales</taxon>
        <taxon>Aspergillaceae</taxon>
        <taxon>Aspergillus</taxon>
        <taxon>Aspergillus subgen. Nidulantes</taxon>
    </lineage>
</organism>
<sequence length="69" mass="6791">MRFFTLTLAALFAANASAFCSPGETTCGAGAAANTIMVCGQDGIAKPVTTCGNGQTCQNVGVDNGPTCA</sequence>
<comment type="caution">
    <text evidence="2">The sequence shown here is derived from an EMBL/GenBank/DDBJ whole genome shotgun (WGS) entry which is preliminary data.</text>
</comment>
<keyword evidence="3" id="KW-1185">Reference proteome</keyword>
<feature type="chain" id="PRO_5045871190" evidence="1">
    <location>
        <begin position="19"/>
        <end position="69"/>
    </location>
</feature>
<proteinExistence type="predicted"/>
<evidence type="ECO:0000256" key="1">
    <source>
        <dbReference type="SAM" id="SignalP"/>
    </source>
</evidence>
<evidence type="ECO:0000313" key="3">
    <source>
        <dbReference type="Proteomes" id="UP001610563"/>
    </source>
</evidence>
<evidence type="ECO:0000313" key="2">
    <source>
        <dbReference type="EMBL" id="KAL2787900.1"/>
    </source>
</evidence>
<gene>
    <name evidence="2" type="ORF">BJX66DRAFT_309865</name>
</gene>
<keyword evidence="1" id="KW-0732">Signal</keyword>
<name>A0ABR4FX94_9EURO</name>
<reference evidence="2 3" key="1">
    <citation type="submission" date="2024-07" db="EMBL/GenBank/DDBJ databases">
        <title>Section-level genome sequencing and comparative genomics of Aspergillus sections Usti and Cavernicolus.</title>
        <authorList>
            <consortium name="Lawrence Berkeley National Laboratory"/>
            <person name="Nybo J.L."/>
            <person name="Vesth T.C."/>
            <person name="Theobald S."/>
            <person name="Frisvad J.C."/>
            <person name="Larsen T.O."/>
            <person name="Kjaerboelling I."/>
            <person name="Rothschild-Mancinelli K."/>
            <person name="Lyhne E.K."/>
            <person name="Kogle M.E."/>
            <person name="Barry K."/>
            <person name="Clum A."/>
            <person name="Na H."/>
            <person name="Ledsgaard L."/>
            <person name="Lin J."/>
            <person name="Lipzen A."/>
            <person name="Kuo A."/>
            <person name="Riley R."/>
            <person name="Mondo S."/>
            <person name="Labutti K."/>
            <person name="Haridas S."/>
            <person name="Pangalinan J."/>
            <person name="Salamov A.A."/>
            <person name="Simmons B.A."/>
            <person name="Magnuson J.K."/>
            <person name="Chen J."/>
            <person name="Drula E."/>
            <person name="Henrissat B."/>
            <person name="Wiebenga A."/>
            <person name="Lubbers R.J."/>
            <person name="Gomes A.C."/>
            <person name="Makela M.R."/>
            <person name="Stajich J."/>
            <person name="Grigoriev I.V."/>
            <person name="Mortensen U.H."/>
            <person name="De Vries R.P."/>
            <person name="Baker S.E."/>
            <person name="Andersen M.R."/>
        </authorList>
    </citation>
    <scope>NUCLEOTIDE SEQUENCE [LARGE SCALE GENOMIC DNA]</scope>
    <source>
        <strain evidence="2 3">CBS 209.92</strain>
    </source>
</reference>
<protein>
    <submittedName>
        <fullName evidence="2">Uncharacterized protein</fullName>
    </submittedName>
</protein>
<feature type="signal peptide" evidence="1">
    <location>
        <begin position="1"/>
        <end position="18"/>
    </location>
</feature>
<dbReference type="Proteomes" id="UP001610563">
    <property type="component" value="Unassembled WGS sequence"/>
</dbReference>